<evidence type="ECO:0000313" key="1">
    <source>
        <dbReference type="EMBL" id="JAD47112.1"/>
    </source>
</evidence>
<protein>
    <submittedName>
        <fullName evidence="1">Uncharacterized protein</fullName>
    </submittedName>
</protein>
<name>A0A0A9AJ88_ARUDO</name>
<proteinExistence type="predicted"/>
<dbReference type="EMBL" id="GBRH01250783">
    <property type="protein sequence ID" value="JAD47112.1"/>
    <property type="molecule type" value="Transcribed_RNA"/>
</dbReference>
<reference evidence="1" key="1">
    <citation type="submission" date="2014-09" db="EMBL/GenBank/DDBJ databases">
        <authorList>
            <person name="Magalhaes I.L.F."/>
            <person name="Oliveira U."/>
            <person name="Santos F.R."/>
            <person name="Vidigal T.H.D.A."/>
            <person name="Brescovit A.D."/>
            <person name="Santos A.J."/>
        </authorList>
    </citation>
    <scope>NUCLEOTIDE SEQUENCE</scope>
    <source>
        <tissue evidence="1">Shoot tissue taken approximately 20 cm above the soil surface</tissue>
    </source>
</reference>
<sequence>MPLAETSTNMRIMLQRRKYEFTKKSTSTLFNC</sequence>
<dbReference type="AlphaFoldDB" id="A0A0A9AJ88"/>
<reference evidence="1" key="2">
    <citation type="journal article" date="2015" name="Data Brief">
        <title>Shoot transcriptome of the giant reed, Arundo donax.</title>
        <authorList>
            <person name="Barrero R.A."/>
            <person name="Guerrero F.D."/>
            <person name="Moolhuijzen P."/>
            <person name="Goolsby J.A."/>
            <person name="Tidwell J."/>
            <person name="Bellgard S.E."/>
            <person name="Bellgard M.I."/>
        </authorList>
    </citation>
    <scope>NUCLEOTIDE SEQUENCE</scope>
    <source>
        <tissue evidence="1">Shoot tissue taken approximately 20 cm above the soil surface</tissue>
    </source>
</reference>
<accession>A0A0A9AJ88</accession>
<organism evidence="1">
    <name type="scientific">Arundo donax</name>
    <name type="common">Giant reed</name>
    <name type="synonym">Donax arundinaceus</name>
    <dbReference type="NCBI Taxonomy" id="35708"/>
    <lineage>
        <taxon>Eukaryota</taxon>
        <taxon>Viridiplantae</taxon>
        <taxon>Streptophyta</taxon>
        <taxon>Embryophyta</taxon>
        <taxon>Tracheophyta</taxon>
        <taxon>Spermatophyta</taxon>
        <taxon>Magnoliopsida</taxon>
        <taxon>Liliopsida</taxon>
        <taxon>Poales</taxon>
        <taxon>Poaceae</taxon>
        <taxon>PACMAD clade</taxon>
        <taxon>Arundinoideae</taxon>
        <taxon>Arundineae</taxon>
        <taxon>Arundo</taxon>
    </lineage>
</organism>